<dbReference type="AlphaFoldDB" id="M6CB59"/>
<comment type="similarity">
    <text evidence="1">Belongs to the N(4)/N(6)-methyltransferase family. N(4) subfamily.</text>
</comment>
<gene>
    <name evidence="10" type="ORF">LEP1GSC016_1872</name>
</gene>
<keyword evidence="5" id="KW-0680">Restriction system</keyword>
<evidence type="ECO:0000256" key="3">
    <source>
        <dbReference type="ARBA" id="ARBA00022679"/>
    </source>
</evidence>
<evidence type="ECO:0000256" key="4">
    <source>
        <dbReference type="ARBA" id="ARBA00022691"/>
    </source>
</evidence>
<evidence type="ECO:0000256" key="5">
    <source>
        <dbReference type="ARBA" id="ARBA00022747"/>
    </source>
</evidence>
<name>M6CB59_LEPBO</name>
<dbReference type="EMBL" id="ANMU01000043">
    <property type="protein sequence ID" value="EMJ83500.1"/>
    <property type="molecule type" value="Genomic_DNA"/>
</dbReference>
<keyword evidence="2 10" id="KW-0489">Methyltransferase</keyword>
<dbReference type="GO" id="GO:0009307">
    <property type="term" value="P:DNA restriction-modification system"/>
    <property type="evidence" value="ECO:0007669"/>
    <property type="project" value="UniProtKB-KW"/>
</dbReference>
<proteinExistence type="inferred from homology"/>
<dbReference type="InterPro" id="IPR017985">
    <property type="entry name" value="MeTrfase_CN4_CS"/>
</dbReference>
<dbReference type="InterPro" id="IPR001091">
    <property type="entry name" value="RM_Methyltransferase"/>
</dbReference>
<dbReference type="PATRIC" id="fig|1218567.3.peg.1041"/>
<dbReference type="GO" id="GO:0015667">
    <property type="term" value="F:site-specific DNA-methyltransferase (cytosine-N4-specific) activity"/>
    <property type="evidence" value="ECO:0007669"/>
    <property type="project" value="UniProtKB-EC"/>
</dbReference>
<dbReference type="InterPro" id="IPR029063">
    <property type="entry name" value="SAM-dependent_MTases_sf"/>
</dbReference>
<dbReference type="GO" id="GO:0003677">
    <property type="term" value="F:DNA binding"/>
    <property type="evidence" value="ECO:0007669"/>
    <property type="project" value="UniProtKB-KW"/>
</dbReference>
<evidence type="ECO:0000256" key="6">
    <source>
        <dbReference type="ARBA" id="ARBA00023125"/>
    </source>
</evidence>
<dbReference type="EC" id="2.1.1.-" evidence="8"/>
<evidence type="ECO:0000256" key="8">
    <source>
        <dbReference type="RuleBase" id="RU362026"/>
    </source>
</evidence>
<keyword evidence="6" id="KW-0238">DNA-binding</keyword>
<evidence type="ECO:0000313" key="10">
    <source>
        <dbReference type="EMBL" id="EMJ83500.1"/>
    </source>
</evidence>
<dbReference type="PRINTS" id="PR00508">
    <property type="entry name" value="S21N4MTFRASE"/>
</dbReference>
<evidence type="ECO:0000256" key="2">
    <source>
        <dbReference type="ARBA" id="ARBA00022603"/>
    </source>
</evidence>
<keyword evidence="3" id="KW-0808">Transferase</keyword>
<keyword evidence="4" id="KW-0949">S-adenosyl-L-methionine</keyword>
<organism evidence="10 11">
    <name type="scientific">Leptospira borgpetersenii serovar Hardjo-bovis str. Sponselee</name>
    <dbReference type="NCBI Taxonomy" id="1303729"/>
    <lineage>
        <taxon>Bacteria</taxon>
        <taxon>Pseudomonadati</taxon>
        <taxon>Spirochaetota</taxon>
        <taxon>Spirochaetia</taxon>
        <taxon>Leptospirales</taxon>
        <taxon>Leptospiraceae</taxon>
        <taxon>Leptospira</taxon>
    </lineage>
</organism>
<dbReference type="GO" id="GO:0008170">
    <property type="term" value="F:N-methyltransferase activity"/>
    <property type="evidence" value="ECO:0007669"/>
    <property type="project" value="InterPro"/>
</dbReference>
<comment type="catalytic activity">
    <reaction evidence="7">
        <text>a 2'-deoxycytidine in DNA + S-adenosyl-L-methionine = an N(4)-methyl-2'-deoxycytidine in DNA + S-adenosyl-L-homocysteine + H(+)</text>
        <dbReference type="Rhea" id="RHEA:16857"/>
        <dbReference type="Rhea" id="RHEA-COMP:11369"/>
        <dbReference type="Rhea" id="RHEA-COMP:13674"/>
        <dbReference type="ChEBI" id="CHEBI:15378"/>
        <dbReference type="ChEBI" id="CHEBI:57856"/>
        <dbReference type="ChEBI" id="CHEBI:59789"/>
        <dbReference type="ChEBI" id="CHEBI:85452"/>
        <dbReference type="ChEBI" id="CHEBI:137933"/>
        <dbReference type="EC" id="2.1.1.113"/>
    </reaction>
</comment>
<dbReference type="SUPFAM" id="SSF53335">
    <property type="entry name" value="S-adenosyl-L-methionine-dependent methyltransferases"/>
    <property type="match status" value="1"/>
</dbReference>
<evidence type="ECO:0000259" key="9">
    <source>
        <dbReference type="Pfam" id="PF01555"/>
    </source>
</evidence>
<comment type="caution">
    <text evidence="10">The sequence shown here is derived from an EMBL/GenBank/DDBJ whole genome shotgun (WGS) entry which is preliminary data.</text>
</comment>
<dbReference type="Pfam" id="PF01555">
    <property type="entry name" value="N6_N4_Mtase"/>
    <property type="match status" value="1"/>
</dbReference>
<feature type="domain" description="DNA methylase N-4/N-6" evidence="9">
    <location>
        <begin position="38"/>
        <end position="280"/>
    </location>
</feature>
<reference evidence="10 11" key="1">
    <citation type="submission" date="2013-01" db="EMBL/GenBank/DDBJ databases">
        <authorList>
            <person name="Harkins D.M."/>
            <person name="Durkin A.S."/>
            <person name="Brinkac L.M."/>
            <person name="Haft D.H."/>
            <person name="Selengut J.D."/>
            <person name="Sanka R."/>
            <person name="DePew J."/>
            <person name="Purushe J."/>
            <person name="Galloway R.L."/>
            <person name="Vinetz J.M."/>
            <person name="Sutton G.G."/>
            <person name="Nierman W.C."/>
            <person name="Fouts D.E."/>
        </authorList>
    </citation>
    <scope>NUCLEOTIDE SEQUENCE [LARGE SCALE GENOMIC DNA]</scope>
    <source>
        <strain evidence="10 11">Sponselee CDC</strain>
    </source>
</reference>
<accession>M6CB59</accession>
<sequence>MDKKIKIEILIFIVMKQTIHRIQFRDSRKMFPLKSESVDLVLTSPPYPMIEMWDELFFGFSKEIQENFPTDPNLSYERIHIELDKVWKESFRVLKNGGFLVINIGDATRNTSAGFQIYMNHARILQGCNSIGFQSLPGILWRKQTNSPNKFMGSGMLPAGAYVTLEHEHILIFRKSNKRKFVTKAEQFARAQSAFFWEERNLWFTDLWDFKGKKQSLNPLTGRDRSAAYPLELANRIILMYSLKGDVVLDPFWGTGTTTLAAIGNCRNSIGFDLNPGLFQTHFENLSSLGESLNRIVEKRKRDHDLFVQTRQNEGKPLLHFNQNLQTPVVTKQEKFLNLEKIIGLLRNSDEEIVVEYSPLIQTSQLESVPVIQP</sequence>
<dbReference type="InterPro" id="IPR002941">
    <property type="entry name" value="DNA_methylase_N4/N6"/>
</dbReference>
<evidence type="ECO:0000256" key="7">
    <source>
        <dbReference type="ARBA" id="ARBA00049120"/>
    </source>
</evidence>
<evidence type="ECO:0000313" key="11">
    <source>
        <dbReference type="Proteomes" id="UP000011873"/>
    </source>
</evidence>
<evidence type="ECO:0000256" key="1">
    <source>
        <dbReference type="ARBA" id="ARBA00010203"/>
    </source>
</evidence>
<dbReference type="Proteomes" id="UP000011873">
    <property type="component" value="Unassembled WGS sequence"/>
</dbReference>
<protein>
    <recommendedName>
        <fullName evidence="8">Methyltransferase</fullName>
        <ecNumber evidence="8">2.1.1.-</ecNumber>
    </recommendedName>
</protein>
<dbReference type="GO" id="GO:0032259">
    <property type="term" value="P:methylation"/>
    <property type="evidence" value="ECO:0007669"/>
    <property type="project" value="UniProtKB-KW"/>
</dbReference>
<dbReference type="PROSITE" id="PS00093">
    <property type="entry name" value="N4_MTASE"/>
    <property type="match status" value="1"/>
</dbReference>
<dbReference type="Gene3D" id="3.40.50.150">
    <property type="entry name" value="Vaccinia Virus protein VP39"/>
    <property type="match status" value="1"/>
</dbReference>